<evidence type="ECO:0000313" key="1">
    <source>
        <dbReference type="EMBL" id="BFO13924.1"/>
    </source>
</evidence>
<organism evidence="1">
    <name type="scientific">Streptomyces haneummycinicus</name>
    <dbReference type="NCBI Taxonomy" id="3074435"/>
    <lineage>
        <taxon>Bacteria</taxon>
        <taxon>Bacillati</taxon>
        <taxon>Actinomycetota</taxon>
        <taxon>Actinomycetes</taxon>
        <taxon>Kitasatosporales</taxon>
        <taxon>Streptomycetaceae</taxon>
        <taxon>Streptomyces</taxon>
    </lineage>
</organism>
<reference evidence="1" key="1">
    <citation type="submission" date="2024-06" db="EMBL/GenBank/DDBJ databases">
        <authorList>
            <consortium name="consrtm"/>
            <person name="Uemura M."/>
            <person name="Terahara T."/>
        </authorList>
    </citation>
    <scope>NUCLEOTIDE SEQUENCE</scope>
    <source>
        <strain evidence="1">KM77-8</strain>
    </source>
</reference>
<reference evidence="1" key="2">
    <citation type="submission" date="2024-07" db="EMBL/GenBank/DDBJ databases">
        <title>Streptomyces haneummycinica sp. nov., a new antibiotic-producing actinobacterium isolated from marine sediment.</title>
        <authorList>
            <person name="Uemura M."/>
            <person name="Hamada M."/>
            <person name="Hirano S."/>
            <person name="Kobayashi K."/>
            <person name="Ohshiro T."/>
            <person name="Kobayashi T."/>
            <person name="Terahara T."/>
        </authorList>
    </citation>
    <scope>NUCLEOTIDE SEQUENCE</scope>
    <source>
        <strain evidence="1">KM77-8</strain>
    </source>
</reference>
<gene>
    <name evidence="1" type="ORF">SHKM778_03120</name>
</gene>
<dbReference type="EMBL" id="AP035768">
    <property type="protein sequence ID" value="BFO13924.1"/>
    <property type="molecule type" value="Genomic_DNA"/>
</dbReference>
<dbReference type="AlphaFoldDB" id="A0AAT9H9A5"/>
<protein>
    <submittedName>
        <fullName evidence="1">Uncharacterized protein</fullName>
    </submittedName>
</protein>
<proteinExistence type="predicted"/>
<sequence length="99" mass="9990">MGEEGFRAARAVGADENFGSVAVSVGDLREGLVEDGDVVGCGVRSSVARPQDACEGLAGVVEEAEQRVATEATLVGGGGLFLLGVAGDQGRVDVQDQAR</sequence>
<accession>A0AAT9H9A5</accession>
<name>A0AAT9H9A5_9ACTN</name>